<comment type="caution">
    <text evidence="1">The sequence shown here is derived from an EMBL/GenBank/DDBJ whole genome shotgun (WGS) entry which is preliminary data.</text>
</comment>
<reference evidence="1" key="2">
    <citation type="submission" date="2020-09" db="EMBL/GenBank/DDBJ databases">
        <authorList>
            <person name="Sun Q."/>
            <person name="Ohkuma M."/>
        </authorList>
    </citation>
    <scope>NUCLEOTIDE SEQUENCE</scope>
    <source>
        <strain evidence="1">JCM 4637</strain>
    </source>
</reference>
<sequence>MRVGDDRAIVQVSAHLGLLPGDVLPTLCERERGEFVVQAQERPPDLYPRPKRATARVLADWAPSLADRVGAFACRARALRAGRGLSPVACGHAYAARRTALSSPAQALGDREHAWGGAWRTIAERAAASGVPMPYAAERDLHEAAAELAVPGPLWMAVSGPRQLIAHRTALARTVPEAQDDRRFGLGLASAAMSWVAVRAGELDKRDARPPGDASRAQLVLLLEAGASAADAHRVLPDLAGWCGSTAATLRRRWPDADLDPAGVPPYTWRARPWTGAESTWRPLSPRRHRTAKSTR</sequence>
<name>A0A919CDN5_9ACTN</name>
<dbReference type="EMBL" id="BMVC01000018">
    <property type="protein sequence ID" value="GHD12845.1"/>
    <property type="molecule type" value="Genomic_DNA"/>
</dbReference>
<proteinExistence type="predicted"/>
<organism evidence="1 2">
    <name type="scientific">Streptomyces finlayi</name>
    <dbReference type="NCBI Taxonomy" id="67296"/>
    <lineage>
        <taxon>Bacteria</taxon>
        <taxon>Bacillati</taxon>
        <taxon>Actinomycetota</taxon>
        <taxon>Actinomycetes</taxon>
        <taxon>Kitasatosporales</taxon>
        <taxon>Streptomycetaceae</taxon>
        <taxon>Streptomyces</taxon>
    </lineage>
</organism>
<dbReference type="AlphaFoldDB" id="A0A919CDN5"/>
<accession>A0A919CDN5</accession>
<protein>
    <submittedName>
        <fullName evidence="1">Uncharacterized protein</fullName>
    </submittedName>
</protein>
<reference evidence="1" key="1">
    <citation type="journal article" date="2014" name="Int. J. Syst. Evol. Microbiol.">
        <title>Complete genome sequence of Corynebacterium casei LMG S-19264T (=DSM 44701T), isolated from a smear-ripened cheese.</title>
        <authorList>
            <consortium name="US DOE Joint Genome Institute (JGI-PGF)"/>
            <person name="Walter F."/>
            <person name="Albersmeier A."/>
            <person name="Kalinowski J."/>
            <person name="Ruckert C."/>
        </authorList>
    </citation>
    <scope>NUCLEOTIDE SEQUENCE</scope>
    <source>
        <strain evidence="1">JCM 4637</strain>
    </source>
</reference>
<evidence type="ECO:0000313" key="1">
    <source>
        <dbReference type="EMBL" id="GHD12845.1"/>
    </source>
</evidence>
<dbReference type="Proteomes" id="UP000638353">
    <property type="component" value="Unassembled WGS sequence"/>
</dbReference>
<gene>
    <name evidence="1" type="ORF">GCM10010334_70390</name>
</gene>
<evidence type="ECO:0000313" key="2">
    <source>
        <dbReference type="Proteomes" id="UP000638353"/>
    </source>
</evidence>